<dbReference type="CDD" id="cd09272">
    <property type="entry name" value="RNase_HI_RT_Ty1"/>
    <property type="match status" value="1"/>
</dbReference>
<dbReference type="EMBL" id="HBGK01046420">
    <property type="protein sequence ID" value="CAD9306130.1"/>
    <property type="molecule type" value="Transcribed_RNA"/>
</dbReference>
<dbReference type="InterPro" id="IPR013103">
    <property type="entry name" value="RVT_2"/>
</dbReference>
<feature type="domain" description="Reverse transcriptase Ty1/copia-type" evidence="1">
    <location>
        <begin position="17"/>
        <end position="254"/>
    </location>
</feature>
<dbReference type="Pfam" id="PF07727">
    <property type="entry name" value="RVT_2"/>
    <property type="match status" value="1"/>
</dbReference>
<dbReference type="PANTHER" id="PTHR11439">
    <property type="entry name" value="GAG-POL-RELATED RETROTRANSPOSON"/>
    <property type="match status" value="1"/>
</dbReference>
<sequence length="542" mass="61454">MFGEPCLPPPNSAIFHWVWIYLIKENPTEGIRYKARAVCDGSSRGGQAQIHGATYAPTPDLTDFRIFVALCSMENKYIFGSDVSNAFAEAPRCRQQYYMRVDTQFRSWWKAKGRGDIPSGYVIPVNKNLQGHPEAPRQFHLHIDKILRDYDFKPTTHAPCLYRGTIDGHDVLFLRQVDDFAIGTTSKAIYDKICDQLDSNLLEPMTRHGLLKHYNGVDILQTRNFITIHCGTYLDKLFESHGWNDLTPVSIPMKADNSYIRQLDATASTETERQLLETQRFRYRGAIGELIWAMVCCRPELSFPVVKLSQFSTTAADIHYDAVHTIFRYLSGTRDHGLTYWRLRPMSDLPDVAPPPRLCNATEQSIYHDATTADTFSPSHLFGYLDSDWAMDIRHRRSISGIIFMLAGAAVSWKCRVQTTPATSSTEAEFLCASDGGRMALHLRSILDELNVPQQYATVLYEDNRGALLMATAGQPTRQSRHIDIRNFALLDWVERDLVDLESISTSVNAADLATKQVGPILFRRHLDNVSGRLRPPWAPCD</sequence>
<proteinExistence type="predicted"/>
<dbReference type="AlphaFoldDB" id="A0A7S1VQI3"/>
<reference evidence="2" key="1">
    <citation type="submission" date="2021-01" db="EMBL/GenBank/DDBJ databases">
        <authorList>
            <person name="Corre E."/>
            <person name="Pelletier E."/>
            <person name="Niang G."/>
            <person name="Scheremetjew M."/>
            <person name="Finn R."/>
            <person name="Kale V."/>
            <person name="Holt S."/>
            <person name="Cochrane G."/>
            <person name="Meng A."/>
            <person name="Brown T."/>
            <person name="Cohen L."/>
        </authorList>
    </citation>
    <scope>NUCLEOTIDE SEQUENCE</scope>
    <source>
        <strain evidence="2">CCMP 410</strain>
    </source>
</reference>
<name>A0A7S1VQI3_9STRA</name>
<evidence type="ECO:0000259" key="1">
    <source>
        <dbReference type="Pfam" id="PF07727"/>
    </source>
</evidence>
<gene>
    <name evidence="2" type="ORF">GOCE00092_LOCUS24387</name>
</gene>
<organism evidence="2">
    <name type="scientific">Grammatophora oceanica</name>
    <dbReference type="NCBI Taxonomy" id="210454"/>
    <lineage>
        <taxon>Eukaryota</taxon>
        <taxon>Sar</taxon>
        <taxon>Stramenopiles</taxon>
        <taxon>Ochrophyta</taxon>
        <taxon>Bacillariophyta</taxon>
        <taxon>Fragilariophyceae</taxon>
        <taxon>Fragilariophycidae</taxon>
        <taxon>Rhabdonematales</taxon>
        <taxon>Grammatophoraceae</taxon>
        <taxon>Grammatophora</taxon>
    </lineage>
</organism>
<accession>A0A7S1VQI3</accession>
<protein>
    <recommendedName>
        <fullName evidence="1">Reverse transcriptase Ty1/copia-type domain-containing protein</fullName>
    </recommendedName>
</protein>
<evidence type="ECO:0000313" key="2">
    <source>
        <dbReference type="EMBL" id="CAD9306130.1"/>
    </source>
</evidence>